<dbReference type="Gene3D" id="3.10.20.310">
    <property type="entry name" value="membrane protein fhac"/>
    <property type="match status" value="1"/>
</dbReference>
<dbReference type="PANTHER" id="PTHR37820:SF1">
    <property type="entry name" value="CELL DIVISION PROTEIN FTSQ"/>
    <property type="match status" value="1"/>
</dbReference>
<feature type="transmembrane region" description="Helical" evidence="8">
    <location>
        <begin position="24"/>
        <end position="41"/>
    </location>
</feature>
<keyword evidence="6 8" id="KW-0472">Membrane</keyword>
<dbReference type="InterPro" id="IPR034746">
    <property type="entry name" value="POTRA"/>
</dbReference>
<dbReference type="PROSITE" id="PS51779">
    <property type="entry name" value="POTRA"/>
    <property type="match status" value="1"/>
</dbReference>
<keyword evidence="12" id="KW-1185">Reference proteome</keyword>
<proteinExistence type="inferred from homology"/>
<feature type="compositionally biased region" description="Polar residues" evidence="9">
    <location>
        <begin position="248"/>
        <end position="261"/>
    </location>
</feature>
<evidence type="ECO:0000256" key="9">
    <source>
        <dbReference type="SAM" id="MobiDB-lite"/>
    </source>
</evidence>
<sequence length="309" mass="35025">MAVYQERIPHVKQQLPKKRSNRKLLFILLLFFLAILVVIFIRSPYSKVSEIQVYGNDTYTKEEIVKASGLNVGMQFLNVWESQVRENLKSLKGISAVSLVRQFPGIIQLRVEEFDRVAYTTTSQGQRYPLLQNGEVLKQVDFSKRMLDRPLILQWNSPELLPQLAKALANISPAILGEISDISLTPTAYDKQRIILHMRDGNEVRSVLYKLDQMIVWYPGIVKQIPEGEKGIVSLFERPWFVKYGTPEQTAADTDSGQSPDSAADETSETSGQISAEGGTQAEEQPNEDQEAESERQDQTDQSTEINFE</sequence>
<dbReference type="RefSeq" id="WP_204517051.1">
    <property type="nucleotide sequence ID" value="NZ_BAABIN010000015.1"/>
</dbReference>
<comment type="caution">
    <text evidence="11">The sequence shown here is derived from an EMBL/GenBank/DDBJ whole genome shotgun (WGS) entry which is preliminary data.</text>
</comment>
<organism evidence="11 12">
    <name type="scientific">Brevibacillus fulvus</name>
    <dbReference type="NCBI Taxonomy" id="1125967"/>
    <lineage>
        <taxon>Bacteria</taxon>
        <taxon>Bacillati</taxon>
        <taxon>Bacillota</taxon>
        <taxon>Bacilli</taxon>
        <taxon>Bacillales</taxon>
        <taxon>Paenibacillaceae</taxon>
        <taxon>Brevibacillus</taxon>
    </lineage>
</organism>
<dbReference type="GO" id="GO:0043093">
    <property type="term" value="P:FtsZ-dependent cytokinesis"/>
    <property type="evidence" value="ECO:0007669"/>
    <property type="project" value="UniProtKB-UniRule"/>
</dbReference>
<evidence type="ECO:0000256" key="2">
    <source>
        <dbReference type="ARBA" id="ARBA00022475"/>
    </source>
</evidence>
<dbReference type="Proteomes" id="UP000717624">
    <property type="component" value="Unassembled WGS sequence"/>
</dbReference>
<evidence type="ECO:0000313" key="12">
    <source>
        <dbReference type="Proteomes" id="UP000717624"/>
    </source>
</evidence>
<dbReference type="GO" id="GO:0005886">
    <property type="term" value="C:plasma membrane"/>
    <property type="evidence" value="ECO:0007669"/>
    <property type="project" value="UniProtKB-SubCell"/>
</dbReference>
<evidence type="ECO:0000256" key="4">
    <source>
        <dbReference type="ARBA" id="ARBA00022692"/>
    </source>
</evidence>
<comment type="subcellular location">
    <subcellularLocation>
        <location evidence="8">Cell membrane</location>
        <topology evidence="8">Single-pass type II membrane protein</topology>
    </subcellularLocation>
    <subcellularLocation>
        <location evidence="1">Membrane</location>
    </subcellularLocation>
    <text evidence="8">Localizes to the division septum.</text>
</comment>
<evidence type="ECO:0000256" key="6">
    <source>
        <dbReference type="ARBA" id="ARBA00023136"/>
    </source>
</evidence>
<evidence type="ECO:0000256" key="1">
    <source>
        <dbReference type="ARBA" id="ARBA00004370"/>
    </source>
</evidence>
<dbReference type="GO" id="GO:0032153">
    <property type="term" value="C:cell division site"/>
    <property type="evidence" value="ECO:0007669"/>
    <property type="project" value="UniProtKB-UniRule"/>
</dbReference>
<feature type="domain" description="POTRA" evidence="10">
    <location>
        <begin position="46"/>
        <end position="114"/>
    </location>
</feature>
<comment type="similarity">
    <text evidence="8">Belongs to the FtsQ/DivIB family. DivIB subfamily.</text>
</comment>
<accession>A0A939BTB8</accession>
<keyword evidence="4 8" id="KW-0812">Transmembrane</keyword>
<keyword evidence="2 8" id="KW-1003">Cell membrane</keyword>
<evidence type="ECO:0000256" key="5">
    <source>
        <dbReference type="ARBA" id="ARBA00022989"/>
    </source>
</evidence>
<evidence type="ECO:0000313" key="11">
    <source>
        <dbReference type="EMBL" id="MBM7589324.1"/>
    </source>
</evidence>
<dbReference type="AlphaFoldDB" id="A0A939BTB8"/>
<evidence type="ECO:0000256" key="3">
    <source>
        <dbReference type="ARBA" id="ARBA00022618"/>
    </source>
</evidence>
<dbReference type="Gene3D" id="3.40.50.10960">
    <property type="match status" value="1"/>
</dbReference>
<dbReference type="InterPro" id="IPR026580">
    <property type="entry name" value="DivIB"/>
</dbReference>
<dbReference type="PANTHER" id="PTHR37820">
    <property type="entry name" value="CELL DIVISION PROTEIN DIVIB"/>
    <property type="match status" value="1"/>
</dbReference>
<dbReference type="HAMAP" id="MF_00912">
    <property type="entry name" value="DivIB"/>
    <property type="match status" value="1"/>
</dbReference>
<dbReference type="InterPro" id="IPR013685">
    <property type="entry name" value="POTRA_FtsQ_type"/>
</dbReference>
<feature type="region of interest" description="Disordered" evidence="9">
    <location>
        <begin position="248"/>
        <end position="309"/>
    </location>
</feature>
<feature type="compositionally biased region" description="Polar residues" evidence="9">
    <location>
        <begin position="300"/>
        <end position="309"/>
    </location>
</feature>
<protein>
    <recommendedName>
        <fullName evidence="8">Cell division protein DivIB</fullName>
    </recommendedName>
</protein>
<gene>
    <name evidence="8" type="primary">divIB</name>
    <name evidence="11" type="ORF">JOD01_000922</name>
</gene>
<name>A0A939BTB8_9BACL</name>
<evidence type="ECO:0000256" key="8">
    <source>
        <dbReference type="HAMAP-Rule" id="MF_00912"/>
    </source>
</evidence>
<comment type="function">
    <text evidence="8">Cell division protein that may be involved in stabilizing or promoting the assembly of the division complex.</text>
</comment>
<evidence type="ECO:0000259" key="10">
    <source>
        <dbReference type="PROSITE" id="PS51779"/>
    </source>
</evidence>
<keyword evidence="5 8" id="KW-1133">Transmembrane helix</keyword>
<evidence type="ECO:0000256" key="7">
    <source>
        <dbReference type="ARBA" id="ARBA00023306"/>
    </source>
</evidence>
<dbReference type="Pfam" id="PF08478">
    <property type="entry name" value="POTRA_1"/>
    <property type="match status" value="1"/>
</dbReference>
<dbReference type="EMBL" id="JAFBEB010000002">
    <property type="protein sequence ID" value="MBM7589324.1"/>
    <property type="molecule type" value="Genomic_DNA"/>
</dbReference>
<dbReference type="InterPro" id="IPR050487">
    <property type="entry name" value="FtsQ_DivIB"/>
</dbReference>
<reference evidence="11" key="1">
    <citation type="submission" date="2021-01" db="EMBL/GenBank/DDBJ databases">
        <title>Genomic Encyclopedia of Type Strains, Phase IV (KMG-IV): sequencing the most valuable type-strain genomes for metagenomic binning, comparative biology and taxonomic classification.</title>
        <authorList>
            <person name="Goeker M."/>
        </authorList>
    </citation>
    <scope>NUCLEOTIDE SEQUENCE</scope>
    <source>
        <strain evidence="11">DSM 25523</strain>
    </source>
</reference>
<keyword evidence="3 8" id="KW-0132">Cell division</keyword>
<keyword evidence="7 8" id="KW-0131">Cell cycle</keyword>